<protein>
    <recommendedName>
        <fullName evidence="1">DUF2281 domain-containing protein</fullName>
    </recommendedName>
</protein>
<comment type="caution">
    <text evidence="2">The sequence shown here is derived from an EMBL/GenBank/DDBJ whole genome shotgun (WGS) entry which is preliminary data.</text>
</comment>
<dbReference type="OrthoDB" id="9801704at2"/>
<dbReference type="AlphaFoldDB" id="A0A512B0G2"/>
<dbReference type="RefSeq" id="WP_146898899.1">
    <property type="nucleotide sequence ID" value="NZ_BJYS01000022.1"/>
</dbReference>
<evidence type="ECO:0000259" key="1">
    <source>
        <dbReference type="Pfam" id="PF10047"/>
    </source>
</evidence>
<dbReference type="InterPro" id="IPR018739">
    <property type="entry name" value="DUF2281"/>
</dbReference>
<dbReference type="Proteomes" id="UP000321532">
    <property type="component" value="Unassembled WGS sequence"/>
</dbReference>
<proteinExistence type="predicted"/>
<gene>
    <name evidence="2" type="ORF">AAE02nite_29410</name>
</gene>
<evidence type="ECO:0000313" key="2">
    <source>
        <dbReference type="EMBL" id="GEO05277.1"/>
    </source>
</evidence>
<name>A0A512B0G2_9BACT</name>
<accession>A0A512B0G2</accession>
<organism evidence="2 3">
    <name type="scientific">Adhaeribacter aerolatus</name>
    <dbReference type="NCBI Taxonomy" id="670289"/>
    <lineage>
        <taxon>Bacteria</taxon>
        <taxon>Pseudomonadati</taxon>
        <taxon>Bacteroidota</taxon>
        <taxon>Cytophagia</taxon>
        <taxon>Cytophagales</taxon>
        <taxon>Hymenobacteraceae</taxon>
        <taxon>Adhaeribacter</taxon>
    </lineage>
</organism>
<dbReference type="Pfam" id="PF10047">
    <property type="entry name" value="DUF2281"/>
    <property type="match status" value="1"/>
</dbReference>
<feature type="domain" description="DUF2281" evidence="1">
    <location>
        <begin position="6"/>
        <end position="66"/>
    </location>
</feature>
<sequence>MTDIQLFSQISSLPPALKKEVSDFVEFLKQKEKSKKKITERQFGYAKGFFKMAPDFDEPLEDFKEYM</sequence>
<keyword evidence="3" id="KW-1185">Reference proteome</keyword>
<evidence type="ECO:0000313" key="3">
    <source>
        <dbReference type="Proteomes" id="UP000321532"/>
    </source>
</evidence>
<dbReference type="EMBL" id="BJYS01000022">
    <property type="protein sequence ID" value="GEO05277.1"/>
    <property type="molecule type" value="Genomic_DNA"/>
</dbReference>
<reference evidence="2 3" key="1">
    <citation type="submission" date="2019-07" db="EMBL/GenBank/DDBJ databases">
        <title>Whole genome shotgun sequence of Adhaeribacter aerolatus NBRC 106133.</title>
        <authorList>
            <person name="Hosoyama A."/>
            <person name="Uohara A."/>
            <person name="Ohji S."/>
            <person name="Ichikawa N."/>
        </authorList>
    </citation>
    <scope>NUCLEOTIDE SEQUENCE [LARGE SCALE GENOMIC DNA]</scope>
    <source>
        <strain evidence="2 3">NBRC 106133</strain>
    </source>
</reference>